<evidence type="ECO:0000259" key="7">
    <source>
        <dbReference type="SMART" id="SM00849"/>
    </source>
</evidence>
<dbReference type="InterPro" id="IPR001279">
    <property type="entry name" value="Metallo-B-lactamas"/>
</dbReference>
<feature type="domain" description="Metallo-beta-lactamase" evidence="7">
    <location>
        <begin position="21"/>
        <end position="220"/>
    </location>
</feature>
<dbReference type="SUPFAM" id="SSF56281">
    <property type="entry name" value="Metallo-hydrolase/oxidoreductase"/>
    <property type="match status" value="1"/>
</dbReference>
<protein>
    <submittedName>
        <fullName evidence="8">MBL fold metallo-hydrolase</fullName>
    </submittedName>
</protein>
<evidence type="ECO:0000256" key="3">
    <source>
        <dbReference type="ARBA" id="ARBA00022801"/>
    </source>
</evidence>
<dbReference type="GO" id="GO:0003723">
    <property type="term" value="F:RNA binding"/>
    <property type="evidence" value="ECO:0007669"/>
    <property type="project" value="UniProtKB-KW"/>
</dbReference>
<dbReference type="InterPro" id="IPR042173">
    <property type="entry name" value="RNase_J_2"/>
</dbReference>
<organism evidence="8">
    <name type="scientific">OCS116 cluster bacterium</name>
    <dbReference type="NCBI Taxonomy" id="2030921"/>
    <lineage>
        <taxon>Bacteria</taxon>
        <taxon>Pseudomonadati</taxon>
        <taxon>Pseudomonadota</taxon>
        <taxon>Alphaproteobacteria</taxon>
        <taxon>OCS116 cluster</taxon>
    </lineage>
</organism>
<keyword evidence="4" id="KW-0862">Zinc</keyword>
<evidence type="ECO:0000256" key="1">
    <source>
        <dbReference type="ARBA" id="ARBA00022722"/>
    </source>
</evidence>
<dbReference type="InterPro" id="IPR011108">
    <property type="entry name" value="RMMBL"/>
</dbReference>
<dbReference type="Pfam" id="PF12706">
    <property type="entry name" value="Lactamase_B_2"/>
    <property type="match status" value="1"/>
</dbReference>
<dbReference type="GO" id="GO:0004527">
    <property type="term" value="F:exonuclease activity"/>
    <property type="evidence" value="ECO:0007669"/>
    <property type="project" value="UniProtKB-KW"/>
</dbReference>
<dbReference type="EMBL" id="NVUS01000006">
    <property type="protein sequence ID" value="PCJ01881.1"/>
    <property type="molecule type" value="Genomic_DNA"/>
</dbReference>
<dbReference type="InterPro" id="IPR055132">
    <property type="entry name" value="RNase_J_b_CASP"/>
</dbReference>
<dbReference type="Pfam" id="PF17770">
    <property type="entry name" value="RNase_J_C"/>
    <property type="match status" value="1"/>
</dbReference>
<dbReference type="PANTHER" id="PTHR43694:SF1">
    <property type="entry name" value="RIBONUCLEASE J"/>
    <property type="match status" value="1"/>
</dbReference>
<dbReference type="InterPro" id="IPR036866">
    <property type="entry name" value="RibonucZ/Hydroxyglut_hydro"/>
</dbReference>
<dbReference type="Pfam" id="PF07521">
    <property type="entry name" value="RMMBL"/>
    <property type="match status" value="1"/>
</dbReference>
<evidence type="ECO:0000256" key="5">
    <source>
        <dbReference type="ARBA" id="ARBA00022839"/>
    </source>
</evidence>
<evidence type="ECO:0000313" key="8">
    <source>
        <dbReference type="EMBL" id="PCJ01881.1"/>
    </source>
</evidence>
<keyword evidence="3 8" id="KW-0378">Hydrolase</keyword>
<name>A0A2A4Z4N5_9PROT</name>
<evidence type="ECO:0000256" key="4">
    <source>
        <dbReference type="ARBA" id="ARBA00022833"/>
    </source>
</evidence>
<dbReference type="AlphaFoldDB" id="A0A2A4Z4N5"/>
<comment type="caution">
    <text evidence="8">The sequence shown here is derived from an EMBL/GenBank/DDBJ whole genome shotgun (WGS) entry which is preliminary data.</text>
</comment>
<dbReference type="Gene3D" id="3.40.50.10710">
    <property type="entry name" value="Metallo-hydrolase/oxidoreductase"/>
    <property type="match status" value="1"/>
</dbReference>
<keyword evidence="2" id="KW-0479">Metal-binding</keyword>
<evidence type="ECO:0000256" key="2">
    <source>
        <dbReference type="ARBA" id="ARBA00022723"/>
    </source>
</evidence>
<keyword evidence="5" id="KW-0269">Exonuclease</keyword>
<keyword evidence="1" id="KW-0540">Nuclease</keyword>
<dbReference type="PANTHER" id="PTHR43694">
    <property type="entry name" value="RIBONUCLEASE J"/>
    <property type="match status" value="1"/>
</dbReference>
<accession>A0A2A4Z4N5</accession>
<gene>
    <name evidence="8" type="ORF">COB13_06815</name>
</gene>
<reference key="1">
    <citation type="submission" date="2017-08" db="EMBL/GenBank/DDBJ databases">
        <title>A dynamic microbial community with high functional redundancy inhabits the cold, oxic subseafloor aquifer.</title>
        <authorList>
            <person name="Tully B.J."/>
            <person name="Wheat C.G."/>
            <person name="Glazer B.T."/>
            <person name="Huber J.A."/>
        </authorList>
    </citation>
    <scope>NUCLEOTIDE SEQUENCE [LARGE SCALE GENOMIC DNA]</scope>
</reference>
<dbReference type="GO" id="GO:0046872">
    <property type="term" value="F:metal ion binding"/>
    <property type="evidence" value="ECO:0007669"/>
    <property type="project" value="UniProtKB-KW"/>
</dbReference>
<dbReference type="InterPro" id="IPR041636">
    <property type="entry name" value="RNase_J_C"/>
</dbReference>
<dbReference type="Gene3D" id="3.10.20.580">
    <property type="match status" value="1"/>
</dbReference>
<dbReference type="SMART" id="SM00849">
    <property type="entry name" value="Lactamase_B"/>
    <property type="match status" value="1"/>
</dbReference>
<sequence>MVSKNQQEFLYVPLGGVGEIGMNMYLYGYGDKHNRKWIMVDAGIAFADDSQPGIESIIADTAFIENEIDNLLGIFITHAHEDHQGALDKIWPILDVPIYGTPFSTNLIARKLAETDFADDVEIINVQQGESIEVGPFTVEFIPVTHSIPEANALAISTELGTVVHTGDWKLDSNPVIGQTTDIKRLKQLGDNGVLALIGDSTNVFRSGQSPTEHEVGKNLADAIKNASGCIAITSFASNAARVYSIIKAAEAADKNVVIAGRSLWRIIDIAREEGYFKDLPHLYDQNDFSTLPHNNTVVVVTGTQGESRAALARIAKGEHPAVKLRANDTVIFSSTTIPGNEKSVGYVVNALADSDINIINSNTHKVHVTGHPLREEMIQMYQWLKPETSIPVHGEVMHVREHIQLAKSLGIKNTIKALNGTMVRLAPGKTKIIGEVEHGRIYEDGNLLTPAWDGPVKERRKLSFVGIVAISIVFDRKGKLRAEPEIFSMGLPEYDDDGVSMFDIIADKVDEVIQAMPNGVRKKENPAREAFRIGVRRQVERIWGKKTIVQIMLSYVD</sequence>
<reference evidence="8" key="2">
    <citation type="journal article" date="2018" name="ISME J.">
        <title>A dynamic microbial community with high functional redundancy inhabits the cold, oxic subseafloor aquifer.</title>
        <authorList>
            <person name="Tully B.J."/>
            <person name="Wheat C.G."/>
            <person name="Glazer B.T."/>
            <person name="Huber J.A."/>
        </authorList>
    </citation>
    <scope>NUCLEOTIDE SEQUENCE</scope>
    <source>
        <strain evidence="8">NORP83</strain>
    </source>
</reference>
<keyword evidence="6" id="KW-0694">RNA-binding</keyword>
<proteinExistence type="predicted"/>
<dbReference type="Gene3D" id="3.60.15.10">
    <property type="entry name" value="Ribonuclease Z/Hydroxyacylglutathione hydrolase-like"/>
    <property type="match status" value="1"/>
</dbReference>
<dbReference type="CDD" id="cd07714">
    <property type="entry name" value="RNaseJ_MBL-fold"/>
    <property type="match status" value="1"/>
</dbReference>
<evidence type="ECO:0000256" key="6">
    <source>
        <dbReference type="ARBA" id="ARBA00022884"/>
    </source>
</evidence>
<dbReference type="Pfam" id="PF22505">
    <property type="entry name" value="RNase_J_b_CASP"/>
    <property type="match status" value="1"/>
</dbReference>